<protein>
    <submittedName>
        <fullName evidence="1">Uncharacterized protein</fullName>
    </submittedName>
</protein>
<evidence type="ECO:0000313" key="2">
    <source>
        <dbReference type="Proteomes" id="UP000214646"/>
    </source>
</evidence>
<accession>A0A225DFI3</accession>
<proteinExistence type="predicted"/>
<organism evidence="1 2">
    <name type="scientific">Fimbriiglobus ruber</name>
    <dbReference type="NCBI Taxonomy" id="1908690"/>
    <lineage>
        <taxon>Bacteria</taxon>
        <taxon>Pseudomonadati</taxon>
        <taxon>Planctomycetota</taxon>
        <taxon>Planctomycetia</taxon>
        <taxon>Gemmatales</taxon>
        <taxon>Gemmataceae</taxon>
        <taxon>Fimbriiglobus</taxon>
    </lineage>
</organism>
<dbReference type="AlphaFoldDB" id="A0A225DFI3"/>
<dbReference type="Proteomes" id="UP000214646">
    <property type="component" value="Unassembled WGS sequence"/>
</dbReference>
<sequence length="120" mass="13480">MEFIRAGVNVLLVDPFPPTPRDPHSLHKLIWDEIEEAPFETPGDEPLLSASYRVGDDAVGLPPVAFLETFRVGGSVPDMPAWLDPDSYVSVPLERAYQVAWDVCPADYRYLVEHGRFPDE</sequence>
<keyword evidence="2" id="KW-1185">Reference proteome</keyword>
<comment type="caution">
    <text evidence="1">The sequence shown here is derived from an EMBL/GenBank/DDBJ whole genome shotgun (WGS) entry which is preliminary data.</text>
</comment>
<name>A0A225DFI3_9BACT</name>
<evidence type="ECO:0000313" key="1">
    <source>
        <dbReference type="EMBL" id="OWK35919.1"/>
    </source>
</evidence>
<reference evidence="2" key="1">
    <citation type="submission" date="2017-06" db="EMBL/GenBank/DDBJ databases">
        <title>Genome analysis of Fimbriiglobus ruber SP5, the first member of the order Planctomycetales with confirmed chitinolytic capability.</title>
        <authorList>
            <person name="Ravin N.V."/>
            <person name="Rakitin A.L."/>
            <person name="Ivanova A.A."/>
            <person name="Beletsky A.V."/>
            <person name="Kulichevskaya I.S."/>
            <person name="Mardanov A.V."/>
            <person name="Dedysh S.N."/>
        </authorList>
    </citation>
    <scope>NUCLEOTIDE SEQUENCE [LARGE SCALE GENOMIC DNA]</scope>
    <source>
        <strain evidence="2">SP5</strain>
    </source>
</reference>
<dbReference type="EMBL" id="NIDE01000017">
    <property type="protein sequence ID" value="OWK35919.1"/>
    <property type="molecule type" value="Genomic_DNA"/>
</dbReference>
<gene>
    <name evidence="1" type="ORF">FRUB_08482</name>
</gene>